<reference evidence="1 2" key="1">
    <citation type="submission" date="2021-06" db="EMBL/GenBank/DDBJ databases">
        <authorList>
            <person name="Kallberg Y."/>
            <person name="Tangrot J."/>
            <person name="Rosling A."/>
        </authorList>
    </citation>
    <scope>NUCLEOTIDE SEQUENCE [LARGE SCALE GENOMIC DNA]</scope>
    <source>
        <strain evidence="1 2">120-4 pot B 10/14</strain>
    </source>
</reference>
<feature type="non-terminal residue" evidence="1">
    <location>
        <position position="50"/>
    </location>
</feature>
<dbReference type="Proteomes" id="UP000789901">
    <property type="component" value="Unassembled WGS sequence"/>
</dbReference>
<organism evidence="1 2">
    <name type="scientific">Gigaspora margarita</name>
    <dbReference type="NCBI Taxonomy" id="4874"/>
    <lineage>
        <taxon>Eukaryota</taxon>
        <taxon>Fungi</taxon>
        <taxon>Fungi incertae sedis</taxon>
        <taxon>Mucoromycota</taxon>
        <taxon>Glomeromycotina</taxon>
        <taxon>Glomeromycetes</taxon>
        <taxon>Diversisporales</taxon>
        <taxon>Gigasporaceae</taxon>
        <taxon>Gigaspora</taxon>
    </lineage>
</organism>
<name>A0ABN7X8B9_GIGMA</name>
<evidence type="ECO:0000313" key="1">
    <source>
        <dbReference type="EMBL" id="CAG8849732.1"/>
    </source>
</evidence>
<protein>
    <submittedName>
        <fullName evidence="1">43007_t:CDS:1</fullName>
    </submittedName>
</protein>
<accession>A0ABN7X8B9</accession>
<keyword evidence="2" id="KW-1185">Reference proteome</keyword>
<proteinExistence type="predicted"/>
<gene>
    <name evidence="1" type="ORF">GMARGA_LOCUS39856</name>
</gene>
<evidence type="ECO:0000313" key="2">
    <source>
        <dbReference type="Proteomes" id="UP000789901"/>
    </source>
</evidence>
<comment type="caution">
    <text evidence="1">The sequence shown here is derived from an EMBL/GenBank/DDBJ whole genome shotgun (WGS) entry which is preliminary data.</text>
</comment>
<sequence length="50" mass="5566">MSTPNNDKREFTKRNATPIISLMKQKNPTPTANSLGMTHIQSVKLIPTIT</sequence>
<dbReference type="EMBL" id="CAJVQB010097672">
    <property type="protein sequence ID" value="CAG8849732.1"/>
    <property type="molecule type" value="Genomic_DNA"/>
</dbReference>